<protein>
    <submittedName>
        <fullName evidence="4">DNA-protecting protein DprA</fullName>
    </submittedName>
</protein>
<comment type="similarity">
    <text evidence="1">Belongs to the DprA/Smf family.</text>
</comment>
<dbReference type="GO" id="GO:0009294">
    <property type="term" value="P:DNA-mediated transformation"/>
    <property type="evidence" value="ECO:0007669"/>
    <property type="project" value="InterPro"/>
</dbReference>
<dbReference type="Gene3D" id="3.40.50.450">
    <property type="match status" value="1"/>
</dbReference>
<evidence type="ECO:0000259" key="3">
    <source>
        <dbReference type="Pfam" id="PF02481"/>
    </source>
</evidence>
<dbReference type="NCBIfam" id="TIGR00732">
    <property type="entry name" value="dprA"/>
    <property type="match status" value="1"/>
</dbReference>
<dbReference type="EMBL" id="VENP01000106">
    <property type="protein sequence ID" value="TNU72819.1"/>
    <property type="molecule type" value="Genomic_DNA"/>
</dbReference>
<evidence type="ECO:0000256" key="1">
    <source>
        <dbReference type="ARBA" id="ARBA00006525"/>
    </source>
</evidence>
<dbReference type="Pfam" id="PF02481">
    <property type="entry name" value="DNA_processg_A"/>
    <property type="match status" value="1"/>
</dbReference>
<organism evidence="4 5">
    <name type="scientific">Miniimonas arenae</name>
    <dbReference type="NCBI Taxonomy" id="676201"/>
    <lineage>
        <taxon>Bacteria</taxon>
        <taxon>Bacillati</taxon>
        <taxon>Actinomycetota</taxon>
        <taxon>Actinomycetes</taxon>
        <taxon>Micrococcales</taxon>
        <taxon>Beutenbergiaceae</taxon>
        <taxon>Miniimonas</taxon>
    </lineage>
</organism>
<dbReference type="PANTHER" id="PTHR43022">
    <property type="entry name" value="PROTEIN SMF"/>
    <property type="match status" value="1"/>
</dbReference>
<dbReference type="PANTHER" id="PTHR43022:SF1">
    <property type="entry name" value="PROTEIN SMF"/>
    <property type="match status" value="1"/>
</dbReference>
<evidence type="ECO:0000313" key="4">
    <source>
        <dbReference type="EMBL" id="TNU72819.1"/>
    </source>
</evidence>
<gene>
    <name evidence="4" type="primary">dprA</name>
    <name evidence="4" type="ORF">FH969_14725</name>
</gene>
<accession>A0A5C5B8I3</accession>
<dbReference type="InterPro" id="IPR057666">
    <property type="entry name" value="DrpA_SLOG"/>
</dbReference>
<reference evidence="4 5" key="1">
    <citation type="submission" date="2019-06" db="EMBL/GenBank/DDBJ databases">
        <title>Draft genome sequence of Miniimonas arenae KCTC 19750T isolated from sea sand.</title>
        <authorList>
            <person name="Park S.-J."/>
        </authorList>
    </citation>
    <scope>NUCLEOTIDE SEQUENCE [LARGE SCALE GENOMIC DNA]</scope>
    <source>
        <strain evidence="4 5">KCTC 19750</strain>
    </source>
</reference>
<dbReference type="AlphaFoldDB" id="A0A5C5B8I3"/>
<feature type="domain" description="Smf/DprA SLOG" evidence="3">
    <location>
        <begin position="89"/>
        <end position="300"/>
    </location>
</feature>
<sequence length="334" mass="34921">MATLAEQVQGERMARIALSMIAEPNDPTTGYVLARHGGIETLRLIESDDEVPGLARADVLMWRERLTARVMPGLLDQVAQAERHGFGTLIPADKEWPAGLNDLGERAPYLLWTRGAASSLTMPLSDRATITGSRAATSYGEQIAGELATGLADEERVVVSGGAYGIEGAAHKSVLAASGQTIAVLANGLDRPYPAGHSELLNQIGDVGLLVSELPPGTAPTRHRFLARNRLLAALSGATVIPEASPRSGSMTTVIAARELGRGVGAVPGPVTSVTSAGPNELIKQGFASTVTQPSDVIALLDADPNPGRAVTRPEAGREFGHRHPSQGTPGHRL</sequence>
<evidence type="ECO:0000313" key="5">
    <source>
        <dbReference type="Proteomes" id="UP000313849"/>
    </source>
</evidence>
<dbReference type="OrthoDB" id="9785707at2"/>
<comment type="caution">
    <text evidence="4">The sequence shown here is derived from an EMBL/GenBank/DDBJ whole genome shotgun (WGS) entry which is preliminary data.</text>
</comment>
<keyword evidence="5" id="KW-1185">Reference proteome</keyword>
<evidence type="ECO:0000256" key="2">
    <source>
        <dbReference type="SAM" id="MobiDB-lite"/>
    </source>
</evidence>
<proteinExistence type="inferred from homology"/>
<dbReference type="InterPro" id="IPR003488">
    <property type="entry name" value="DprA"/>
</dbReference>
<feature type="region of interest" description="Disordered" evidence="2">
    <location>
        <begin position="302"/>
        <end position="334"/>
    </location>
</feature>
<dbReference type="SUPFAM" id="SSF102405">
    <property type="entry name" value="MCP/YpsA-like"/>
    <property type="match status" value="1"/>
</dbReference>
<dbReference type="Proteomes" id="UP000313849">
    <property type="component" value="Unassembled WGS sequence"/>
</dbReference>
<name>A0A5C5B8I3_9MICO</name>